<feature type="region of interest" description="Disordered" evidence="1">
    <location>
        <begin position="1"/>
        <end position="23"/>
    </location>
</feature>
<dbReference type="SUPFAM" id="SSF52980">
    <property type="entry name" value="Restriction endonuclease-like"/>
    <property type="match status" value="1"/>
</dbReference>
<evidence type="ECO:0000313" key="4">
    <source>
        <dbReference type="EMBL" id="ABA90167.1"/>
    </source>
</evidence>
<dbReference type="GO" id="GO:0003676">
    <property type="term" value="F:nucleic acid binding"/>
    <property type="evidence" value="ECO:0007669"/>
    <property type="project" value="InterPro"/>
</dbReference>
<feature type="domain" description="TnsA endonuclease C-terminal" evidence="2">
    <location>
        <begin position="163"/>
        <end position="244"/>
    </location>
</feature>
<dbReference type="InterPro" id="IPR014832">
    <property type="entry name" value="TnsA_C"/>
</dbReference>
<protein>
    <submittedName>
        <fullName evidence="4">Tn7 transposase protein TnsA</fullName>
    </submittedName>
</protein>
<dbReference type="eggNOG" id="ENOG502Z9E1">
    <property type="taxonomic scope" value="Bacteria"/>
</dbReference>
<dbReference type="AlphaFoldDB" id="Q3A0E0"/>
<dbReference type="SUPFAM" id="SSF46785">
    <property type="entry name" value="Winged helix' DNA-binding domain"/>
    <property type="match status" value="1"/>
</dbReference>
<keyword evidence="5" id="KW-1185">Reference proteome</keyword>
<dbReference type="InterPro" id="IPR036390">
    <property type="entry name" value="WH_DNA-bd_sf"/>
</dbReference>
<dbReference type="HOGENOM" id="CLU_076083_0_1_7"/>
<dbReference type="InterPro" id="IPR011856">
    <property type="entry name" value="tRNA_endonuc-like_dom_sf"/>
</dbReference>
<organism evidence="4 5">
    <name type="scientific">Syntrophotalea carbinolica (strain DSM 2380 / NBRC 103641 / GraBd1)</name>
    <name type="common">Pelobacter carbinolicus</name>
    <dbReference type="NCBI Taxonomy" id="338963"/>
    <lineage>
        <taxon>Bacteria</taxon>
        <taxon>Pseudomonadati</taxon>
        <taxon>Thermodesulfobacteriota</taxon>
        <taxon>Desulfuromonadia</taxon>
        <taxon>Desulfuromonadales</taxon>
        <taxon>Syntrophotaleaceae</taxon>
        <taxon>Syntrophotalea</taxon>
    </lineage>
</organism>
<dbReference type="Gene3D" id="1.10.10.10">
    <property type="entry name" value="Winged helix-like DNA-binding domain superfamily/Winged helix DNA-binding domain"/>
    <property type="match status" value="1"/>
</dbReference>
<dbReference type="Pfam" id="PF08722">
    <property type="entry name" value="Tn7_TnsA-like_N"/>
    <property type="match status" value="1"/>
</dbReference>
<evidence type="ECO:0000259" key="3">
    <source>
        <dbReference type="Pfam" id="PF08722"/>
    </source>
</evidence>
<gene>
    <name evidence="4" type="ordered locus">Pcar_2932</name>
</gene>
<feature type="domain" description="TnsA endonuclease N-terminal" evidence="3">
    <location>
        <begin position="73"/>
        <end position="161"/>
    </location>
</feature>
<evidence type="ECO:0000259" key="2">
    <source>
        <dbReference type="Pfam" id="PF08721"/>
    </source>
</evidence>
<name>Q3A0E0_SYNC1</name>
<dbReference type="InterPro" id="IPR014833">
    <property type="entry name" value="TnsA_N"/>
</dbReference>
<dbReference type="OrthoDB" id="5291587at2"/>
<dbReference type="Proteomes" id="UP000002534">
    <property type="component" value="Chromosome"/>
</dbReference>
<dbReference type="InterPro" id="IPR036388">
    <property type="entry name" value="WH-like_DNA-bd_sf"/>
</dbReference>
<reference evidence="4 5" key="2">
    <citation type="journal article" date="2012" name="BMC Genomics">
        <title>The genome of Pelobacter carbinolicus reveals surprising metabolic capabilities and physiological features.</title>
        <authorList>
            <person name="Aklujkar M."/>
            <person name="Haveman S.A."/>
            <person name="Didonato R.Jr."/>
            <person name="Chertkov O."/>
            <person name="Han C.S."/>
            <person name="Land M.L."/>
            <person name="Brown P."/>
            <person name="Lovley D.R."/>
        </authorList>
    </citation>
    <scope>NUCLEOTIDE SEQUENCE [LARGE SCALE GENOMIC DNA]</scope>
    <source>
        <strain evidence="5">DSM 2380 / NBRC 103641 / GraBd1</strain>
    </source>
</reference>
<dbReference type="KEGG" id="pca:Pcar_2932"/>
<reference evidence="5" key="1">
    <citation type="submission" date="2005-10" db="EMBL/GenBank/DDBJ databases">
        <title>Complete sequence of Pelobacter carbinolicus DSM 2380.</title>
        <authorList>
            <person name="Copeland A."/>
            <person name="Lucas S."/>
            <person name="Lapidus A."/>
            <person name="Barry K."/>
            <person name="Detter J.C."/>
            <person name="Glavina T."/>
            <person name="Hammon N."/>
            <person name="Israni S."/>
            <person name="Pitluck S."/>
            <person name="Chertkov O."/>
            <person name="Schmutz J."/>
            <person name="Larimer F."/>
            <person name="Land M."/>
            <person name="Kyrpides N."/>
            <person name="Ivanova N."/>
            <person name="Richardson P."/>
        </authorList>
    </citation>
    <scope>NUCLEOTIDE SEQUENCE [LARGE SCALE GENOMIC DNA]</scope>
    <source>
        <strain evidence="5">DSM 2380 / NBRC 103641 / GraBd1</strain>
    </source>
</reference>
<dbReference type="EMBL" id="CP000142">
    <property type="protein sequence ID" value="ABA90167.1"/>
    <property type="molecule type" value="Genomic_DNA"/>
</dbReference>
<dbReference type="Pfam" id="PF08721">
    <property type="entry name" value="Tn7_Tnp_TnsA_C"/>
    <property type="match status" value="1"/>
</dbReference>
<evidence type="ECO:0000313" key="5">
    <source>
        <dbReference type="Proteomes" id="UP000002534"/>
    </source>
</evidence>
<dbReference type="CDD" id="cd22362">
    <property type="entry name" value="TnsA_endonuclease-like"/>
    <property type="match status" value="1"/>
</dbReference>
<dbReference type="STRING" id="338963.Pcar_2932"/>
<dbReference type="InterPro" id="IPR011335">
    <property type="entry name" value="Restrct_endonuc-II-like"/>
</dbReference>
<accession>Q3A0E0</accession>
<dbReference type="RefSeq" id="WP_011342720.1">
    <property type="nucleotide sequence ID" value="NC_007498.2"/>
</dbReference>
<evidence type="ECO:0000256" key="1">
    <source>
        <dbReference type="SAM" id="MobiDB-lite"/>
    </source>
</evidence>
<proteinExistence type="predicted"/>
<sequence length="271" mass="31330">MSDANKPVDPVDRKRLITRGHGSGKEYEPFIQVQELSSTGESIRVPSATVGRVHHLLSGIELSAFLVFDWCTRCIDIREQYPLPIDDSLDICRQLGIRHPQVKGNLKVVTTDLLIDFDDESQLALAVKPASQLSHERTVDKLQIEKTFWEDKGVEWRLFTEREVSDAHRENLNWLRPYLDIATPRAHQLSESDIEDFFIRIREHPCTNVSRLSGRLDDLYQLEPGFHLSVLRYAVAHHYIHVSLDKPFHDWYCKDLQMIESRFSREVGSAS</sequence>
<dbReference type="Gene3D" id="3.40.1350.10">
    <property type="match status" value="1"/>
</dbReference>